<keyword evidence="2" id="KW-1185">Reference proteome</keyword>
<evidence type="ECO:0000313" key="2">
    <source>
        <dbReference type="Proteomes" id="UP000054821"/>
    </source>
</evidence>
<reference evidence="1 2" key="1">
    <citation type="journal article" date="2016" name="Genome Announc.">
        <title>Draft Whole-Genome Sequence of Trichoderma gamsii T6085, a Promising Biocontrol Agent of Fusarium Head Blight on Wheat.</title>
        <authorList>
            <person name="Baroncelli R."/>
            <person name="Zapparata A."/>
            <person name="Piaggeschi G."/>
            <person name="Sarrocco S."/>
            <person name="Vannacci G."/>
        </authorList>
    </citation>
    <scope>NUCLEOTIDE SEQUENCE [LARGE SCALE GENOMIC DNA]</scope>
    <source>
        <strain evidence="1 2">T6085</strain>
    </source>
</reference>
<dbReference type="GeneID" id="36347699"/>
<evidence type="ECO:0000313" key="1">
    <source>
        <dbReference type="EMBL" id="PON23767.1"/>
    </source>
</evidence>
<protein>
    <submittedName>
        <fullName evidence="1">Uncharacterized protein</fullName>
    </submittedName>
</protein>
<dbReference type="EMBL" id="JPDN02000027">
    <property type="protein sequence ID" value="PON23767.1"/>
    <property type="molecule type" value="Genomic_DNA"/>
</dbReference>
<dbReference type="RefSeq" id="XP_024405180.1">
    <property type="nucleotide sequence ID" value="XM_024550093.1"/>
</dbReference>
<sequence>MMMPPKLCPISMSGLSGLAVWTFDVLSHE</sequence>
<dbReference type="Proteomes" id="UP000054821">
    <property type="component" value="Unassembled WGS sequence"/>
</dbReference>
<name>A0A2P4ZHL9_9HYPO</name>
<comment type="caution">
    <text evidence="1">The sequence shown here is derived from an EMBL/GenBank/DDBJ whole genome shotgun (WGS) entry which is preliminary data.</text>
</comment>
<accession>A0A2P4ZHL9</accession>
<proteinExistence type="predicted"/>
<organism evidence="1 2">
    <name type="scientific">Trichoderma gamsii</name>
    <dbReference type="NCBI Taxonomy" id="398673"/>
    <lineage>
        <taxon>Eukaryota</taxon>
        <taxon>Fungi</taxon>
        <taxon>Dikarya</taxon>
        <taxon>Ascomycota</taxon>
        <taxon>Pezizomycotina</taxon>
        <taxon>Sordariomycetes</taxon>
        <taxon>Hypocreomycetidae</taxon>
        <taxon>Hypocreales</taxon>
        <taxon>Hypocreaceae</taxon>
        <taxon>Trichoderma</taxon>
    </lineage>
</organism>
<gene>
    <name evidence="1" type="ORF">TGAM01_v207415</name>
</gene>
<dbReference type="AlphaFoldDB" id="A0A2P4ZHL9"/>